<accession>A0A0A9ALK2</accession>
<name>A0A0A9ALK2_ARUDO</name>
<protein>
    <submittedName>
        <fullName evidence="2">Uncharacterized protein</fullName>
    </submittedName>
</protein>
<keyword evidence="1" id="KW-0812">Transmembrane</keyword>
<evidence type="ECO:0000313" key="2">
    <source>
        <dbReference type="EMBL" id="JAD47967.1"/>
    </source>
</evidence>
<dbReference type="EMBL" id="GBRH01249928">
    <property type="protein sequence ID" value="JAD47967.1"/>
    <property type="molecule type" value="Transcribed_RNA"/>
</dbReference>
<keyword evidence="1" id="KW-0472">Membrane</keyword>
<feature type="transmembrane region" description="Helical" evidence="1">
    <location>
        <begin position="35"/>
        <end position="57"/>
    </location>
</feature>
<sequence>MSRMVACIIMCGGWDLLPFSTFSRCKHSVLASPFLFVSAFFAILRAICCLQYLWFVYMYSQLLKLHILVGAVLACLTTV</sequence>
<reference evidence="2" key="1">
    <citation type="submission" date="2014-09" db="EMBL/GenBank/DDBJ databases">
        <authorList>
            <person name="Magalhaes I.L.F."/>
            <person name="Oliveira U."/>
            <person name="Santos F.R."/>
            <person name="Vidigal T.H.D.A."/>
            <person name="Brescovit A.D."/>
            <person name="Santos A.J."/>
        </authorList>
    </citation>
    <scope>NUCLEOTIDE SEQUENCE</scope>
    <source>
        <tissue evidence="2">Shoot tissue taken approximately 20 cm above the soil surface</tissue>
    </source>
</reference>
<reference evidence="2" key="2">
    <citation type="journal article" date="2015" name="Data Brief">
        <title>Shoot transcriptome of the giant reed, Arundo donax.</title>
        <authorList>
            <person name="Barrero R.A."/>
            <person name="Guerrero F.D."/>
            <person name="Moolhuijzen P."/>
            <person name="Goolsby J.A."/>
            <person name="Tidwell J."/>
            <person name="Bellgard S.E."/>
            <person name="Bellgard M.I."/>
        </authorList>
    </citation>
    <scope>NUCLEOTIDE SEQUENCE</scope>
    <source>
        <tissue evidence="2">Shoot tissue taken approximately 20 cm above the soil surface</tissue>
    </source>
</reference>
<keyword evidence="1" id="KW-1133">Transmembrane helix</keyword>
<evidence type="ECO:0000256" key="1">
    <source>
        <dbReference type="SAM" id="Phobius"/>
    </source>
</evidence>
<organism evidence="2">
    <name type="scientific">Arundo donax</name>
    <name type="common">Giant reed</name>
    <name type="synonym">Donax arundinaceus</name>
    <dbReference type="NCBI Taxonomy" id="35708"/>
    <lineage>
        <taxon>Eukaryota</taxon>
        <taxon>Viridiplantae</taxon>
        <taxon>Streptophyta</taxon>
        <taxon>Embryophyta</taxon>
        <taxon>Tracheophyta</taxon>
        <taxon>Spermatophyta</taxon>
        <taxon>Magnoliopsida</taxon>
        <taxon>Liliopsida</taxon>
        <taxon>Poales</taxon>
        <taxon>Poaceae</taxon>
        <taxon>PACMAD clade</taxon>
        <taxon>Arundinoideae</taxon>
        <taxon>Arundineae</taxon>
        <taxon>Arundo</taxon>
    </lineage>
</organism>
<proteinExistence type="predicted"/>
<dbReference type="AlphaFoldDB" id="A0A0A9ALK2"/>